<sequence>MPQSWRRQIRSPPTRFTGPPSPHPQLLPTRRKAAGPTQPERQRKADETRTVAPTIHHHQGPRTASSRGSGAFSPRRTRVGREAQHTQTYAVQGAAHRREQRQPPPSSSITTTTTSSTATTNFAHAPVKNNNNKKISHATASPPTRRGATSRAVPPPRPALHAGRDLGRLPARPPASAREREAGGRRTAAPAMGTCVSRPSACVGKPNTPRSADAARAGGTRRRRRRGGKGRRKAPSRAASMETIQEAEGPAPPPSAAAAPGPASASVDCRTYSNPAFQVTGSMEEAWYDSYAISESDGEDDYHSVHDDAFSLNGMENDANGGSFNGAAHPSDLHYRKPRSSELPKGNSESRSLVSHDDMVSVSGDDSPNPSGGGGILDDCGLLPNNCLPCMASAVGVNEKKRALSTSPTHSMKMPSLKLSFKKKSGEANPSSALLSTKDFLERPLAGSQVQLCLLEKKVLNSWSHIEPGTFRVRGSNYLRDKKKEFAQNCAAYYPFGVDVYLSPQKLNHISRFVKLPDVQISSKLPPLLVVNVQVPLYPASLFQNETDGEGMSFVLYFRLSEGYSKELPPLFIENIRRLVDDDVEKIKTFPMETTIPFRERLKILGRVANLEDLPLSAAERKLMHAYNEKPVLSRPQHQFFLGDNYFEVDIDMHRFGYISRKGFETFLDRLKICMLDVGLTIQGNKPEELPEQVLCCVRLNGIDYAKYQPLMTNGA</sequence>
<organism evidence="3 4">
    <name type="scientific">Lolium multiflorum</name>
    <name type="common">Italian ryegrass</name>
    <name type="synonym">Lolium perenne subsp. multiflorum</name>
    <dbReference type="NCBI Taxonomy" id="4521"/>
    <lineage>
        <taxon>Eukaryota</taxon>
        <taxon>Viridiplantae</taxon>
        <taxon>Streptophyta</taxon>
        <taxon>Embryophyta</taxon>
        <taxon>Tracheophyta</taxon>
        <taxon>Spermatophyta</taxon>
        <taxon>Magnoliopsida</taxon>
        <taxon>Liliopsida</taxon>
        <taxon>Poales</taxon>
        <taxon>Poaceae</taxon>
        <taxon>BOP clade</taxon>
        <taxon>Pooideae</taxon>
        <taxon>Poodae</taxon>
        <taxon>Poeae</taxon>
        <taxon>Poeae Chloroplast Group 2 (Poeae type)</taxon>
        <taxon>Loliodinae</taxon>
        <taxon>Loliinae</taxon>
        <taxon>Lolium</taxon>
    </lineage>
</organism>
<feature type="compositionally biased region" description="Low complexity" evidence="1">
    <location>
        <begin position="107"/>
        <end position="120"/>
    </location>
</feature>
<accession>A0AAD8W5T8</accession>
<dbReference type="Pfam" id="PF07059">
    <property type="entry name" value="EDR2_C"/>
    <property type="match status" value="1"/>
</dbReference>
<protein>
    <recommendedName>
        <fullName evidence="2">Protein ENHANCED DISEASE RESISTANCE 2 C-terminal domain-containing protein</fullName>
    </recommendedName>
</protein>
<dbReference type="AlphaFoldDB" id="A0AAD8W5T8"/>
<feature type="compositionally biased region" description="Polar residues" evidence="1">
    <location>
        <begin position="128"/>
        <end position="142"/>
    </location>
</feature>
<evidence type="ECO:0000313" key="4">
    <source>
        <dbReference type="Proteomes" id="UP001231189"/>
    </source>
</evidence>
<dbReference type="Proteomes" id="UP001231189">
    <property type="component" value="Unassembled WGS sequence"/>
</dbReference>
<comment type="caution">
    <text evidence="3">The sequence shown here is derived from an EMBL/GenBank/DDBJ whole genome shotgun (WGS) entry which is preliminary data.</text>
</comment>
<feature type="compositionally biased region" description="Basic and acidic residues" evidence="1">
    <location>
        <begin position="331"/>
        <end position="342"/>
    </location>
</feature>
<reference evidence="3" key="1">
    <citation type="submission" date="2023-07" db="EMBL/GenBank/DDBJ databases">
        <title>A chromosome-level genome assembly of Lolium multiflorum.</title>
        <authorList>
            <person name="Chen Y."/>
            <person name="Copetti D."/>
            <person name="Kolliker R."/>
            <person name="Studer B."/>
        </authorList>
    </citation>
    <scope>NUCLEOTIDE SEQUENCE</scope>
    <source>
        <strain evidence="3">02402/16</strain>
        <tissue evidence="3">Leaf</tissue>
    </source>
</reference>
<gene>
    <name evidence="3" type="ORF">QYE76_062611</name>
</gene>
<feature type="compositionally biased region" description="Low complexity" evidence="1">
    <location>
        <begin position="360"/>
        <end position="370"/>
    </location>
</feature>
<feature type="compositionally biased region" description="Basic residues" evidence="1">
    <location>
        <begin position="219"/>
        <end position="235"/>
    </location>
</feature>
<proteinExistence type="predicted"/>
<feature type="compositionally biased region" description="Basic and acidic residues" evidence="1">
    <location>
        <begin position="40"/>
        <end position="49"/>
    </location>
</feature>
<evidence type="ECO:0000259" key="2">
    <source>
        <dbReference type="Pfam" id="PF07059"/>
    </source>
</evidence>
<name>A0AAD8W5T8_LOLMU</name>
<evidence type="ECO:0000256" key="1">
    <source>
        <dbReference type="SAM" id="MobiDB-lite"/>
    </source>
</evidence>
<feature type="domain" description="Protein ENHANCED DISEASE RESISTANCE 2 C-terminal" evidence="2">
    <location>
        <begin position="463"/>
        <end position="704"/>
    </location>
</feature>
<feature type="compositionally biased region" description="Low complexity" evidence="1">
    <location>
        <begin position="256"/>
        <end position="265"/>
    </location>
</feature>
<dbReference type="EMBL" id="JAUUTY010000004">
    <property type="protein sequence ID" value="KAK1644806.1"/>
    <property type="molecule type" value="Genomic_DNA"/>
</dbReference>
<keyword evidence="4" id="KW-1185">Reference proteome</keyword>
<dbReference type="InterPro" id="IPR009769">
    <property type="entry name" value="EDR2_C"/>
</dbReference>
<feature type="region of interest" description="Disordered" evidence="1">
    <location>
        <begin position="1"/>
        <end position="266"/>
    </location>
</feature>
<feature type="region of interest" description="Disordered" evidence="1">
    <location>
        <begin position="313"/>
        <end position="373"/>
    </location>
</feature>
<dbReference type="PANTHER" id="PTHR31558:SF3">
    <property type="entry name" value="CW14 PROTEIN"/>
    <property type="match status" value="1"/>
</dbReference>
<evidence type="ECO:0000313" key="3">
    <source>
        <dbReference type="EMBL" id="KAK1644806.1"/>
    </source>
</evidence>
<dbReference type="PANTHER" id="PTHR31558">
    <property type="entry name" value="CW14 PROTEIN"/>
    <property type="match status" value="1"/>
</dbReference>